<evidence type="ECO:0000256" key="5">
    <source>
        <dbReference type="ARBA" id="ARBA00022927"/>
    </source>
</evidence>
<protein>
    <recommendedName>
        <fullName evidence="9">Protein translocase subunit SecE</fullName>
    </recommendedName>
</protein>
<dbReference type="EMBL" id="NIOJ01000013">
    <property type="protein sequence ID" value="PNU00071.1"/>
    <property type="molecule type" value="Genomic_DNA"/>
</dbReference>
<dbReference type="HAMAP" id="MF_00422">
    <property type="entry name" value="SecE"/>
    <property type="match status" value="1"/>
</dbReference>
<evidence type="ECO:0000256" key="7">
    <source>
        <dbReference type="ARBA" id="ARBA00023010"/>
    </source>
</evidence>
<dbReference type="PANTHER" id="PTHR33910">
    <property type="entry name" value="PROTEIN TRANSLOCASE SUBUNIT SECE"/>
    <property type="match status" value="1"/>
</dbReference>
<dbReference type="KEGG" id="cthd:CDO33_15590"/>
<name>A0A2K2F5C3_9CLOT</name>
<evidence type="ECO:0000313" key="11">
    <source>
        <dbReference type="Proteomes" id="UP000236151"/>
    </source>
</evidence>
<organism evidence="10 11">
    <name type="scientific">Clostridium thermosuccinogenes</name>
    <dbReference type="NCBI Taxonomy" id="84032"/>
    <lineage>
        <taxon>Bacteria</taxon>
        <taxon>Bacillati</taxon>
        <taxon>Bacillota</taxon>
        <taxon>Clostridia</taxon>
        <taxon>Eubacteriales</taxon>
        <taxon>Clostridiaceae</taxon>
        <taxon>Clostridium</taxon>
    </lineage>
</organism>
<evidence type="ECO:0000256" key="1">
    <source>
        <dbReference type="ARBA" id="ARBA00004370"/>
    </source>
</evidence>
<dbReference type="GO" id="GO:0043952">
    <property type="term" value="P:protein transport by the Sec complex"/>
    <property type="evidence" value="ECO:0007669"/>
    <property type="project" value="UniProtKB-UniRule"/>
</dbReference>
<keyword evidence="5 9" id="KW-0653">Protein transport</keyword>
<keyword evidence="7 9" id="KW-0811">Translocation</keyword>
<keyword evidence="8 9" id="KW-0472">Membrane</keyword>
<dbReference type="OrthoDB" id="9799073at2"/>
<dbReference type="InterPro" id="IPR038379">
    <property type="entry name" value="SecE_sf"/>
</dbReference>
<dbReference type="InterPro" id="IPR005807">
    <property type="entry name" value="SecE_bac"/>
</dbReference>
<keyword evidence="3 9" id="KW-1003">Cell membrane</keyword>
<gene>
    <name evidence="9 10" type="primary">secE</name>
    <name evidence="10" type="ORF">CDQ84_06955</name>
</gene>
<evidence type="ECO:0000256" key="2">
    <source>
        <dbReference type="ARBA" id="ARBA00022448"/>
    </source>
</evidence>
<accession>A0A2K2F5C3</accession>
<proteinExistence type="inferred from homology"/>
<keyword evidence="6 9" id="KW-1133">Transmembrane helix</keyword>
<dbReference type="NCBIfam" id="TIGR00964">
    <property type="entry name" value="secE_bact"/>
    <property type="match status" value="1"/>
</dbReference>
<evidence type="ECO:0000256" key="6">
    <source>
        <dbReference type="ARBA" id="ARBA00022989"/>
    </source>
</evidence>
<comment type="subcellular location">
    <subcellularLocation>
        <location evidence="9">Cell membrane</location>
        <topology evidence="9">Single-pass membrane protein</topology>
    </subcellularLocation>
    <subcellularLocation>
        <location evidence="1">Membrane</location>
    </subcellularLocation>
</comment>
<comment type="caution">
    <text evidence="10">The sequence shown here is derived from an EMBL/GenBank/DDBJ whole genome shotgun (WGS) entry which is preliminary data.</text>
</comment>
<keyword evidence="11" id="KW-1185">Reference proteome</keyword>
<dbReference type="GO" id="GO:0008320">
    <property type="term" value="F:protein transmembrane transporter activity"/>
    <property type="evidence" value="ECO:0007669"/>
    <property type="project" value="UniProtKB-UniRule"/>
</dbReference>
<dbReference type="RefSeq" id="WP_103081007.1">
    <property type="nucleotide sequence ID" value="NZ_CP021850.1"/>
</dbReference>
<evidence type="ECO:0000256" key="3">
    <source>
        <dbReference type="ARBA" id="ARBA00022475"/>
    </source>
</evidence>
<dbReference type="AlphaFoldDB" id="A0A2K2F5C3"/>
<dbReference type="InterPro" id="IPR001901">
    <property type="entry name" value="Translocase_SecE/Sec61-g"/>
</dbReference>
<evidence type="ECO:0000256" key="9">
    <source>
        <dbReference type="HAMAP-Rule" id="MF_00422"/>
    </source>
</evidence>
<keyword evidence="2 9" id="KW-0813">Transport</keyword>
<comment type="similarity">
    <text evidence="9">Belongs to the SecE/SEC61-gamma family.</text>
</comment>
<evidence type="ECO:0000313" key="10">
    <source>
        <dbReference type="EMBL" id="PNU00071.1"/>
    </source>
</evidence>
<dbReference type="Proteomes" id="UP000236151">
    <property type="component" value="Unassembled WGS sequence"/>
</dbReference>
<comment type="subunit">
    <text evidence="9">Component of the Sec protein translocase complex. Heterotrimer consisting of SecY, SecE and SecG subunits. The heterotrimers can form oligomers, although 1 heterotrimer is thought to be able to translocate proteins. Interacts with the ribosome. Interacts with SecDF, and other proteins may be involved. Interacts with SecA.</text>
</comment>
<evidence type="ECO:0000256" key="8">
    <source>
        <dbReference type="ARBA" id="ARBA00023136"/>
    </source>
</evidence>
<dbReference type="Gene3D" id="1.20.5.1030">
    <property type="entry name" value="Preprotein translocase secy subunit"/>
    <property type="match status" value="1"/>
</dbReference>
<feature type="transmembrane region" description="Helical" evidence="9">
    <location>
        <begin position="39"/>
        <end position="60"/>
    </location>
</feature>
<evidence type="ECO:0000256" key="4">
    <source>
        <dbReference type="ARBA" id="ARBA00022692"/>
    </source>
</evidence>
<comment type="function">
    <text evidence="9">Essential subunit of the Sec protein translocation channel SecYEG. Clamps together the 2 halves of SecY. May contact the channel plug during translocation.</text>
</comment>
<dbReference type="PANTHER" id="PTHR33910:SF1">
    <property type="entry name" value="PROTEIN TRANSLOCASE SUBUNIT SECE"/>
    <property type="match status" value="1"/>
</dbReference>
<dbReference type="GO" id="GO:0006605">
    <property type="term" value="P:protein targeting"/>
    <property type="evidence" value="ECO:0007669"/>
    <property type="project" value="UniProtKB-UniRule"/>
</dbReference>
<dbReference type="Pfam" id="PF00584">
    <property type="entry name" value="SecE"/>
    <property type="match status" value="1"/>
</dbReference>
<sequence length="74" mass="8512">MADNVKVSKLAKARKGFVKFFREVRLELKKVIWLSRNQLIKNTATVIGFCLFFGIIIWVVDAGLSKLIEVTLMR</sequence>
<dbReference type="GO" id="GO:0065002">
    <property type="term" value="P:intracellular protein transmembrane transport"/>
    <property type="evidence" value="ECO:0007669"/>
    <property type="project" value="UniProtKB-UniRule"/>
</dbReference>
<dbReference type="GO" id="GO:0005886">
    <property type="term" value="C:plasma membrane"/>
    <property type="evidence" value="ECO:0007669"/>
    <property type="project" value="UniProtKB-SubCell"/>
</dbReference>
<keyword evidence="4 9" id="KW-0812">Transmembrane</keyword>
<dbReference type="GO" id="GO:0009306">
    <property type="term" value="P:protein secretion"/>
    <property type="evidence" value="ECO:0007669"/>
    <property type="project" value="UniProtKB-UniRule"/>
</dbReference>
<reference evidence="10 11" key="1">
    <citation type="submission" date="2017-06" db="EMBL/GenBank/DDBJ databases">
        <title>Investigating the central metabolism of Clostridium thermosuccinogenes.</title>
        <authorList>
            <person name="Koendjbiharie J.G."/>
            <person name="van Kranenburg R."/>
        </authorList>
    </citation>
    <scope>NUCLEOTIDE SEQUENCE [LARGE SCALE GENOMIC DNA]</scope>
    <source>
        <strain evidence="10 11">DSM 5806</strain>
    </source>
</reference>